<feature type="compositionally biased region" description="Basic and acidic residues" evidence="1">
    <location>
        <begin position="1"/>
        <end position="17"/>
    </location>
</feature>
<feature type="region of interest" description="Disordered" evidence="1">
    <location>
        <begin position="1"/>
        <end position="20"/>
    </location>
</feature>
<feature type="transmembrane region" description="Helical" evidence="2">
    <location>
        <begin position="67"/>
        <end position="85"/>
    </location>
</feature>
<dbReference type="InterPro" id="IPR007211">
    <property type="entry name" value="DUF378"/>
</dbReference>
<keyword evidence="4" id="KW-1185">Reference proteome</keyword>
<proteinExistence type="predicted"/>
<dbReference type="Pfam" id="PF04070">
    <property type="entry name" value="DUF378"/>
    <property type="match status" value="1"/>
</dbReference>
<dbReference type="Proteomes" id="UP001352263">
    <property type="component" value="Unassembled WGS sequence"/>
</dbReference>
<feature type="transmembrane region" description="Helical" evidence="2">
    <location>
        <begin position="36"/>
        <end position="61"/>
    </location>
</feature>
<gene>
    <name evidence="3" type="ORF">RY831_16945</name>
</gene>
<dbReference type="EMBL" id="JAWIIV010000014">
    <property type="protein sequence ID" value="MEC4720855.1"/>
    <property type="molecule type" value="Genomic_DNA"/>
</dbReference>
<dbReference type="PANTHER" id="PTHR37304">
    <property type="entry name" value="MEMBRANE PROTEIN-RELATED"/>
    <property type="match status" value="1"/>
</dbReference>
<evidence type="ECO:0000313" key="4">
    <source>
        <dbReference type="Proteomes" id="UP001352263"/>
    </source>
</evidence>
<organism evidence="3 4">
    <name type="scientific">Noviherbaspirillum album</name>
    <dbReference type="NCBI Taxonomy" id="3080276"/>
    <lineage>
        <taxon>Bacteria</taxon>
        <taxon>Pseudomonadati</taxon>
        <taxon>Pseudomonadota</taxon>
        <taxon>Betaproteobacteria</taxon>
        <taxon>Burkholderiales</taxon>
        <taxon>Oxalobacteraceae</taxon>
        <taxon>Noviherbaspirillum</taxon>
    </lineage>
</organism>
<evidence type="ECO:0000313" key="3">
    <source>
        <dbReference type="EMBL" id="MEC4720855.1"/>
    </source>
</evidence>
<dbReference type="PANTHER" id="PTHR37304:SF1">
    <property type="entry name" value="MEMBRANE PROTEIN"/>
    <property type="match status" value="1"/>
</dbReference>
<keyword evidence="2" id="KW-0472">Membrane</keyword>
<sequence length="94" mass="10277">MATLSHGERRHIPDRRNGAAHVQGAKRMKALEWIPMLLLIIGGINWGLVGLFDINLVAMIFGEGSGISRIVYALVGLSALYSLYLSTRMSSSHV</sequence>
<comment type="caution">
    <text evidence="3">The sequence shown here is derived from an EMBL/GenBank/DDBJ whole genome shotgun (WGS) entry which is preliminary data.</text>
</comment>
<keyword evidence="2" id="KW-1133">Transmembrane helix</keyword>
<evidence type="ECO:0000256" key="2">
    <source>
        <dbReference type="SAM" id="Phobius"/>
    </source>
</evidence>
<name>A0ABU6JBD4_9BURK</name>
<evidence type="ECO:0000256" key="1">
    <source>
        <dbReference type="SAM" id="MobiDB-lite"/>
    </source>
</evidence>
<keyword evidence="2" id="KW-0812">Transmembrane</keyword>
<reference evidence="3 4" key="1">
    <citation type="submission" date="2023-10" db="EMBL/GenBank/DDBJ databases">
        <title>Noviherbaspirillum sp. CPCC 100848 genome assembly.</title>
        <authorList>
            <person name="Li X.Y."/>
            <person name="Fang X.M."/>
        </authorList>
    </citation>
    <scope>NUCLEOTIDE SEQUENCE [LARGE SCALE GENOMIC DNA]</scope>
    <source>
        <strain evidence="3 4">CPCC 100848</strain>
    </source>
</reference>
<accession>A0ABU6JBD4</accession>
<protein>
    <submittedName>
        <fullName evidence="3">DUF378 domain-containing protein</fullName>
    </submittedName>
</protein>